<dbReference type="EMBL" id="NDIQ01000021">
    <property type="protein sequence ID" value="PRT54422.1"/>
    <property type="molecule type" value="Genomic_DNA"/>
</dbReference>
<dbReference type="GeneID" id="36515790"/>
<gene>
    <name evidence="1" type="ORF">B9G98_02042</name>
</gene>
<name>A0A2T0FHE6_9ASCO</name>
<organism evidence="1 2">
    <name type="scientific">Wickerhamiella sorbophila</name>
    <dbReference type="NCBI Taxonomy" id="45607"/>
    <lineage>
        <taxon>Eukaryota</taxon>
        <taxon>Fungi</taxon>
        <taxon>Dikarya</taxon>
        <taxon>Ascomycota</taxon>
        <taxon>Saccharomycotina</taxon>
        <taxon>Dipodascomycetes</taxon>
        <taxon>Dipodascales</taxon>
        <taxon>Trichomonascaceae</taxon>
        <taxon>Wickerhamiella</taxon>
    </lineage>
</organism>
<dbReference type="AlphaFoldDB" id="A0A2T0FHE6"/>
<proteinExistence type="predicted"/>
<accession>A0A2T0FHE6</accession>
<sequence length="519" mass="60082">MVIFKRGIRYIRRVKPAKLKQDAFSQMKHLYDIEHDRSRSFVDKSADAIKVYMSLLDGANGDPQFWRSVKLFESASPSAPQVAPLLSRLWVLAANSDKSSLQENLRTVGDLAYSVGLIEDEWLEKYMNALSYKNPYRAIELWTKNRAKFSNDLGAKYYCRAGLPKKAESLIGSELSSSVWREFILAYCKQNNATKVDEWVRKKSDPSEKDLKWIWHVLILYNMHNAASKSLPKPTWQVPAPTKRKLGQREYNLIQEVSKLVCLHPHILEDDLLYKSWAEFVIEPDIHQRLLPVLDAIVHEDSLVAIGPVLKNIHKRDITKMVLKMDADESYPSPGLWEWAQAAQHAKYAEEAAFVCEKMRLHGYLFTYQGFNAVCNSKVPNLVRLAEEARDRIELSEHMQICVWRKLEQPAPDWLWELNKEQQPSFKLLKNILIHCFDSNNIVGVAKALHSFMVENNTELDKTFVEWMFKYVEGNAKEIKFSSPRDDSGGVEKWLDVCKELCNKTHTDVKWVLKHSQNI</sequence>
<evidence type="ECO:0000313" key="2">
    <source>
        <dbReference type="Proteomes" id="UP000238350"/>
    </source>
</evidence>
<dbReference type="RefSeq" id="XP_024664367.1">
    <property type="nucleotide sequence ID" value="XM_024808599.1"/>
</dbReference>
<evidence type="ECO:0000313" key="1">
    <source>
        <dbReference type="EMBL" id="PRT54422.1"/>
    </source>
</evidence>
<comment type="caution">
    <text evidence="1">The sequence shown here is derived from an EMBL/GenBank/DDBJ whole genome shotgun (WGS) entry which is preliminary data.</text>
</comment>
<reference evidence="1 2" key="1">
    <citation type="submission" date="2017-04" db="EMBL/GenBank/DDBJ databases">
        <title>Genome sequencing of [Candida] sorbophila.</title>
        <authorList>
            <person name="Ahn J.O."/>
        </authorList>
    </citation>
    <scope>NUCLEOTIDE SEQUENCE [LARGE SCALE GENOMIC DNA]</scope>
    <source>
        <strain evidence="1 2">DS02</strain>
    </source>
</reference>
<keyword evidence="2" id="KW-1185">Reference proteome</keyword>
<dbReference type="Proteomes" id="UP000238350">
    <property type="component" value="Unassembled WGS sequence"/>
</dbReference>
<protein>
    <submittedName>
        <fullName evidence="1">Uncharacterized protein</fullName>
    </submittedName>
</protein>